<evidence type="ECO:0000256" key="1">
    <source>
        <dbReference type="SAM" id="Coils"/>
    </source>
</evidence>
<evidence type="ECO:0000256" key="2">
    <source>
        <dbReference type="SAM" id="MobiDB-lite"/>
    </source>
</evidence>
<organism evidence="3 4">
    <name type="scientific">Trichoderma harzianum</name>
    <name type="common">Hypocrea lixii</name>
    <dbReference type="NCBI Taxonomy" id="5544"/>
    <lineage>
        <taxon>Eukaryota</taxon>
        <taxon>Fungi</taxon>
        <taxon>Dikarya</taxon>
        <taxon>Ascomycota</taxon>
        <taxon>Pezizomycotina</taxon>
        <taxon>Sordariomycetes</taxon>
        <taxon>Hypocreomycetidae</taxon>
        <taxon>Hypocreales</taxon>
        <taxon>Hypocreaceae</taxon>
        <taxon>Trichoderma</taxon>
    </lineage>
</organism>
<proteinExistence type="predicted"/>
<accession>A0A2K0URK7</accession>
<dbReference type="EMBL" id="MTYI01000004">
    <property type="protein sequence ID" value="PNP60414.1"/>
    <property type="molecule type" value="Genomic_DNA"/>
</dbReference>
<feature type="region of interest" description="Disordered" evidence="2">
    <location>
        <begin position="254"/>
        <end position="284"/>
    </location>
</feature>
<name>A0A2K0URK7_TRIHA</name>
<evidence type="ECO:0000313" key="3">
    <source>
        <dbReference type="EMBL" id="PNP60414.1"/>
    </source>
</evidence>
<dbReference type="AlphaFoldDB" id="A0A2K0URK7"/>
<sequence length="284" mass="32178">MPPKILPRPRPLKRRRFLPGFGPNLSSSDESPSIPTTENTMRQPVTKNEDLPLLEMDDIYEGFEDLFEVPEVAPQKTLSEKAAASSSQKLVSSKVESSNPYSGRYPVSRQVFDLEKRTQELQERRDFFQNQCHELTLTLERLNKATKKERSDNEAKCASLKAANDAMAKQLEEEITKVKELQSKNESLVKDLAAATERMAFLAKMLDEKTYESWIFRCALAVVFKATPSTRERVTMRKLICDCFAALQQQYPQDRALQQGDPAQDQNNSDRGSEGAAQRGEPSL</sequence>
<keyword evidence="1" id="KW-0175">Coiled coil</keyword>
<reference evidence="3 4" key="1">
    <citation type="submission" date="2017-02" db="EMBL/GenBank/DDBJ databases">
        <title>Genomes of Trichoderma spp. with biocontrol activity.</title>
        <authorList>
            <person name="Gardiner D."/>
            <person name="Kazan K."/>
            <person name="Vos C."/>
            <person name="Harvey P."/>
        </authorList>
    </citation>
    <scope>NUCLEOTIDE SEQUENCE [LARGE SCALE GENOMIC DNA]</scope>
    <source>
        <strain evidence="3 4">Tr1</strain>
    </source>
</reference>
<gene>
    <name evidence="3" type="ORF">THARTR1_00438</name>
</gene>
<dbReference type="OrthoDB" id="4900343at2759"/>
<evidence type="ECO:0000313" key="4">
    <source>
        <dbReference type="Proteomes" id="UP000236290"/>
    </source>
</evidence>
<feature type="compositionally biased region" description="Polar residues" evidence="2">
    <location>
        <begin position="84"/>
        <end position="101"/>
    </location>
</feature>
<protein>
    <submittedName>
        <fullName evidence="3">Uncharacterized protein</fullName>
    </submittedName>
</protein>
<feature type="region of interest" description="Disordered" evidence="2">
    <location>
        <begin position="80"/>
        <end position="102"/>
    </location>
</feature>
<feature type="region of interest" description="Disordered" evidence="2">
    <location>
        <begin position="1"/>
        <end position="50"/>
    </location>
</feature>
<comment type="caution">
    <text evidence="3">The sequence shown here is derived from an EMBL/GenBank/DDBJ whole genome shotgun (WGS) entry which is preliminary data.</text>
</comment>
<feature type="coiled-coil region" evidence="1">
    <location>
        <begin position="111"/>
        <end position="198"/>
    </location>
</feature>
<feature type="compositionally biased region" description="Polar residues" evidence="2">
    <location>
        <begin position="24"/>
        <end position="46"/>
    </location>
</feature>
<dbReference type="Proteomes" id="UP000236290">
    <property type="component" value="Unassembled WGS sequence"/>
</dbReference>